<evidence type="ECO:0000313" key="1">
    <source>
        <dbReference type="EMBL" id="GBP65109.1"/>
    </source>
</evidence>
<protein>
    <submittedName>
        <fullName evidence="1">Uncharacterized protein</fullName>
    </submittedName>
</protein>
<proteinExistence type="predicted"/>
<sequence length="113" mass="12417">MVLRFRAKIANRNPYSFVMFVRLSVKGPKFGGQSLFTRIVRDIAAGAVKETANPILCIINGGNIEVLICRSAEYWSGADSNRDERRGGGRGGRGCENAWGGRHYKNVLKMAAV</sequence>
<reference evidence="1 2" key="1">
    <citation type="journal article" date="2019" name="Commun. Biol.">
        <title>The bagworm genome reveals a unique fibroin gene that provides high tensile strength.</title>
        <authorList>
            <person name="Kono N."/>
            <person name="Nakamura H."/>
            <person name="Ohtoshi R."/>
            <person name="Tomita M."/>
            <person name="Numata K."/>
            <person name="Arakawa K."/>
        </authorList>
    </citation>
    <scope>NUCLEOTIDE SEQUENCE [LARGE SCALE GENOMIC DNA]</scope>
</reference>
<organism evidence="1 2">
    <name type="scientific">Eumeta variegata</name>
    <name type="common">Bagworm moth</name>
    <name type="synonym">Eumeta japonica</name>
    <dbReference type="NCBI Taxonomy" id="151549"/>
    <lineage>
        <taxon>Eukaryota</taxon>
        <taxon>Metazoa</taxon>
        <taxon>Ecdysozoa</taxon>
        <taxon>Arthropoda</taxon>
        <taxon>Hexapoda</taxon>
        <taxon>Insecta</taxon>
        <taxon>Pterygota</taxon>
        <taxon>Neoptera</taxon>
        <taxon>Endopterygota</taxon>
        <taxon>Lepidoptera</taxon>
        <taxon>Glossata</taxon>
        <taxon>Ditrysia</taxon>
        <taxon>Tineoidea</taxon>
        <taxon>Psychidae</taxon>
        <taxon>Oiketicinae</taxon>
        <taxon>Eumeta</taxon>
    </lineage>
</organism>
<dbReference type="EMBL" id="BGZK01000919">
    <property type="protein sequence ID" value="GBP65109.1"/>
    <property type="molecule type" value="Genomic_DNA"/>
</dbReference>
<dbReference type="AlphaFoldDB" id="A0A4C1XSE5"/>
<dbReference type="Proteomes" id="UP000299102">
    <property type="component" value="Unassembled WGS sequence"/>
</dbReference>
<keyword evidence="2" id="KW-1185">Reference proteome</keyword>
<evidence type="ECO:0000313" key="2">
    <source>
        <dbReference type="Proteomes" id="UP000299102"/>
    </source>
</evidence>
<name>A0A4C1XSE5_EUMVA</name>
<gene>
    <name evidence="1" type="ORF">EVAR_5255_1</name>
</gene>
<comment type="caution">
    <text evidence="1">The sequence shown here is derived from an EMBL/GenBank/DDBJ whole genome shotgun (WGS) entry which is preliminary data.</text>
</comment>
<accession>A0A4C1XSE5</accession>